<proteinExistence type="predicted"/>
<dbReference type="RefSeq" id="WP_067596549.1">
    <property type="nucleotide sequence ID" value="NZ_CP015963.1"/>
</dbReference>
<evidence type="ECO:0000313" key="3">
    <source>
        <dbReference type="Proteomes" id="UP000320547"/>
    </source>
</evidence>
<evidence type="ECO:0000313" key="2">
    <source>
        <dbReference type="EMBL" id="TWJ08918.1"/>
    </source>
</evidence>
<dbReference type="AlphaFoldDB" id="A0A562UTK1"/>
<keyword evidence="3" id="KW-1185">Reference proteome</keyword>
<dbReference type="EMBL" id="VLLK01000001">
    <property type="protein sequence ID" value="TWJ08918.1"/>
    <property type="molecule type" value="Genomic_DNA"/>
</dbReference>
<feature type="signal peptide" evidence="1">
    <location>
        <begin position="1"/>
        <end position="24"/>
    </location>
</feature>
<protein>
    <recommendedName>
        <fullName evidence="4">TonB-like protein</fullName>
    </recommendedName>
</protein>
<dbReference type="SUPFAM" id="SSF74653">
    <property type="entry name" value="TolA/TonB C-terminal domain"/>
    <property type="match status" value="1"/>
</dbReference>
<comment type="caution">
    <text evidence="2">The sequence shown here is derived from an EMBL/GenBank/DDBJ whole genome shotgun (WGS) entry which is preliminary data.</text>
</comment>
<gene>
    <name evidence="2" type="ORF">JN10_0538</name>
</gene>
<evidence type="ECO:0000256" key="1">
    <source>
        <dbReference type="SAM" id="SignalP"/>
    </source>
</evidence>
<dbReference type="Proteomes" id="UP000320547">
    <property type="component" value="Unassembled WGS sequence"/>
</dbReference>
<keyword evidence="1" id="KW-0732">Signal</keyword>
<organism evidence="2 3">
    <name type="scientific">Altererythrobacter ishigakiensis</name>
    <dbReference type="NCBI Taxonomy" id="476157"/>
    <lineage>
        <taxon>Bacteria</taxon>
        <taxon>Pseudomonadati</taxon>
        <taxon>Pseudomonadota</taxon>
        <taxon>Alphaproteobacteria</taxon>
        <taxon>Sphingomonadales</taxon>
        <taxon>Erythrobacteraceae</taxon>
        <taxon>Altererythrobacter</taxon>
    </lineage>
</organism>
<name>A0A562UTK1_9SPHN</name>
<sequence length="164" mass="18383">MKNSIRKAISAFFVGSLMVVPALSQDIIVEPKRTTVNTFIENVSNDLDDQLRNVRMNSMSLYGGVAQVRFHVDEDGNPTDVWFYKKARDRQVNRIAVNAINRLEGIDLASIGYPEDTVIQANVVIATTRGQGDRLLKKLDRDEQARLAAAQPNDRVVLALMVQR</sequence>
<evidence type="ECO:0008006" key="4">
    <source>
        <dbReference type="Google" id="ProtNLM"/>
    </source>
</evidence>
<accession>A0A562UTK1</accession>
<dbReference type="STRING" id="476157.GCA_001663155_00206"/>
<feature type="chain" id="PRO_5021701351" description="TonB-like protein" evidence="1">
    <location>
        <begin position="25"/>
        <end position="164"/>
    </location>
</feature>
<reference evidence="2 3" key="1">
    <citation type="submission" date="2019-07" db="EMBL/GenBank/DDBJ databases">
        <title>Genomic Encyclopedia of Archaeal and Bacterial Type Strains, Phase II (KMG-II): from individual species to whole genera.</title>
        <authorList>
            <person name="Goeker M."/>
        </authorList>
    </citation>
    <scope>NUCLEOTIDE SEQUENCE [LARGE SCALE GENOMIC DNA]</scope>
    <source>
        <strain evidence="2 3">ATCC BAA-2084</strain>
    </source>
</reference>
<dbReference type="OrthoDB" id="17930at361177"/>